<comment type="similarity">
    <text evidence="8">Belongs to the tRNA(Ile)-lysidine synthase family.</text>
</comment>
<dbReference type="InterPro" id="IPR012796">
    <property type="entry name" value="Lysidine-tRNA-synth_C"/>
</dbReference>
<protein>
    <recommendedName>
        <fullName evidence="8">tRNA(Ile)-lysidine synthase</fullName>
        <ecNumber evidence="8">6.3.4.19</ecNumber>
    </recommendedName>
    <alternativeName>
        <fullName evidence="8">tRNA(Ile)-2-lysyl-cytidine synthase</fullName>
    </alternativeName>
    <alternativeName>
        <fullName evidence="8">tRNA(Ile)-lysidine synthetase</fullName>
    </alternativeName>
</protein>
<evidence type="ECO:0000259" key="9">
    <source>
        <dbReference type="SMART" id="SM00977"/>
    </source>
</evidence>
<name>A0ABS6J9W1_9BACI</name>
<comment type="catalytic activity">
    <reaction evidence="7 8">
        <text>cytidine(34) in tRNA(Ile2) + L-lysine + ATP = lysidine(34) in tRNA(Ile2) + AMP + diphosphate + H(+)</text>
        <dbReference type="Rhea" id="RHEA:43744"/>
        <dbReference type="Rhea" id="RHEA-COMP:10625"/>
        <dbReference type="Rhea" id="RHEA-COMP:10670"/>
        <dbReference type="ChEBI" id="CHEBI:15378"/>
        <dbReference type="ChEBI" id="CHEBI:30616"/>
        <dbReference type="ChEBI" id="CHEBI:32551"/>
        <dbReference type="ChEBI" id="CHEBI:33019"/>
        <dbReference type="ChEBI" id="CHEBI:82748"/>
        <dbReference type="ChEBI" id="CHEBI:83665"/>
        <dbReference type="ChEBI" id="CHEBI:456215"/>
        <dbReference type="EC" id="6.3.4.19"/>
    </reaction>
</comment>
<keyword evidence="2 8" id="KW-0963">Cytoplasm</keyword>
<keyword evidence="11" id="KW-1185">Reference proteome</keyword>
<gene>
    <name evidence="8 10" type="primary">tilS</name>
    <name evidence="10" type="ORF">KS419_01740</name>
</gene>
<evidence type="ECO:0000256" key="2">
    <source>
        <dbReference type="ARBA" id="ARBA00022490"/>
    </source>
</evidence>
<dbReference type="Pfam" id="PF11734">
    <property type="entry name" value="TilS_C"/>
    <property type="match status" value="1"/>
</dbReference>
<evidence type="ECO:0000256" key="8">
    <source>
        <dbReference type="HAMAP-Rule" id="MF_01161"/>
    </source>
</evidence>
<dbReference type="HAMAP" id="MF_01161">
    <property type="entry name" value="tRNA_Ile_lys_synt"/>
    <property type="match status" value="1"/>
</dbReference>
<organism evidence="10 11">
    <name type="scientific">Evansella tamaricis</name>
    <dbReference type="NCBI Taxonomy" id="2069301"/>
    <lineage>
        <taxon>Bacteria</taxon>
        <taxon>Bacillati</taxon>
        <taxon>Bacillota</taxon>
        <taxon>Bacilli</taxon>
        <taxon>Bacillales</taxon>
        <taxon>Bacillaceae</taxon>
        <taxon>Evansella</taxon>
    </lineage>
</organism>
<dbReference type="NCBIfam" id="TIGR02433">
    <property type="entry name" value="lysidine_TilS_C"/>
    <property type="match status" value="1"/>
</dbReference>
<dbReference type="SMART" id="SM00977">
    <property type="entry name" value="TilS_C"/>
    <property type="match status" value="1"/>
</dbReference>
<dbReference type="EC" id="6.3.4.19" evidence="8"/>
<evidence type="ECO:0000256" key="1">
    <source>
        <dbReference type="ARBA" id="ARBA00004496"/>
    </source>
</evidence>
<dbReference type="EMBL" id="JAHQCS010000032">
    <property type="protein sequence ID" value="MBU9710477.1"/>
    <property type="molecule type" value="Genomic_DNA"/>
</dbReference>
<dbReference type="NCBIfam" id="TIGR02432">
    <property type="entry name" value="lysidine_TilS_N"/>
    <property type="match status" value="1"/>
</dbReference>
<evidence type="ECO:0000256" key="5">
    <source>
        <dbReference type="ARBA" id="ARBA00022741"/>
    </source>
</evidence>
<sequence length="461" mass="53204">MNQTVDKFILAHQLLDEEDHILIGVSGGPDSMALLHYLNHRHPSSISVAHVEHGLRGKTSIEDMEFVKNFCSKKEIPFYFHQPNVHALKSLKGLSTQEAAREARYNWFLQLMIEIQATKLALAHHGDDQIETVLMRQVRGSYNGLQGIPVRREFGKGSIIRPFLCLEKKEIVKYCIDNHVPYRLDESNTQDTYQRNRFRKSVLPFLKEENPRVHQAFQRQSEWMKEDAILLNNMAEEKTWDTVIVKGKQKVTLSIEEFSLLPMPLQRRGVNLILNYLSPNAVSHMNAKHLEDILALMKRNIPSGTLHLPKGIVIEKSYDHYHFMYGVLGNKEESQEKIEIPIPGMLPLKMGRVRASILSKIDIDLKDESVFMADINKISLPLFIRSREQGDRISPYGLNGSKKVKSIFIEQKIPKGDRVHWPIVTDSHNKIMWIPLLKRSNLALVDEHTEKVVMLEYSLRE</sequence>
<dbReference type="CDD" id="cd01992">
    <property type="entry name" value="TilS_N"/>
    <property type="match status" value="1"/>
</dbReference>
<comment type="domain">
    <text evidence="8">The N-terminal region contains the highly conserved SGGXDS motif, predicted to be a P-loop motif involved in ATP binding.</text>
</comment>
<dbReference type="InterPro" id="IPR011063">
    <property type="entry name" value="TilS/TtcA_N"/>
</dbReference>
<evidence type="ECO:0000256" key="4">
    <source>
        <dbReference type="ARBA" id="ARBA00022694"/>
    </source>
</evidence>
<comment type="function">
    <text evidence="8">Ligates lysine onto the cytidine present at position 34 of the AUA codon-specific tRNA(Ile) that contains the anticodon CAU, in an ATP-dependent manner. Cytidine is converted to lysidine, thus changing the amino acid specificity of the tRNA from methionine to isoleucine.</text>
</comment>
<evidence type="ECO:0000256" key="6">
    <source>
        <dbReference type="ARBA" id="ARBA00022840"/>
    </source>
</evidence>
<dbReference type="Proteomes" id="UP000784880">
    <property type="component" value="Unassembled WGS sequence"/>
</dbReference>
<dbReference type="PANTHER" id="PTHR43033:SF1">
    <property type="entry name" value="TRNA(ILE)-LYSIDINE SYNTHASE-RELATED"/>
    <property type="match status" value="1"/>
</dbReference>
<keyword evidence="4 8" id="KW-0819">tRNA processing</keyword>
<comment type="caution">
    <text evidence="10">The sequence shown here is derived from an EMBL/GenBank/DDBJ whole genome shotgun (WGS) entry which is preliminary data.</text>
</comment>
<dbReference type="InterPro" id="IPR012795">
    <property type="entry name" value="tRNA_Ile_lys_synt_N"/>
</dbReference>
<reference evidence="10 11" key="1">
    <citation type="submission" date="2021-06" db="EMBL/GenBank/DDBJ databases">
        <title>Bacillus sp. RD4P76, an endophyte from a halophyte.</title>
        <authorList>
            <person name="Sun J.-Q."/>
        </authorList>
    </citation>
    <scope>NUCLEOTIDE SEQUENCE [LARGE SCALE GENOMIC DNA]</scope>
    <source>
        <strain evidence="10 11">CGMCC 1.15917</strain>
    </source>
</reference>
<dbReference type="GO" id="GO:0032267">
    <property type="term" value="F:tRNA(Ile)-lysidine synthase activity"/>
    <property type="evidence" value="ECO:0007669"/>
    <property type="project" value="UniProtKB-EC"/>
</dbReference>
<dbReference type="PANTHER" id="PTHR43033">
    <property type="entry name" value="TRNA(ILE)-LYSIDINE SYNTHASE-RELATED"/>
    <property type="match status" value="1"/>
</dbReference>
<feature type="domain" description="Lysidine-tRNA(Ile) synthetase C-terminal" evidence="9">
    <location>
        <begin position="382"/>
        <end position="455"/>
    </location>
</feature>
<comment type="subcellular location">
    <subcellularLocation>
        <location evidence="1 8">Cytoplasm</location>
    </subcellularLocation>
</comment>
<keyword evidence="6 8" id="KW-0067">ATP-binding</keyword>
<dbReference type="RefSeq" id="WP_217064369.1">
    <property type="nucleotide sequence ID" value="NZ_JAHQCS010000032.1"/>
</dbReference>
<evidence type="ECO:0000256" key="7">
    <source>
        <dbReference type="ARBA" id="ARBA00048539"/>
    </source>
</evidence>
<keyword evidence="5 8" id="KW-0547">Nucleotide-binding</keyword>
<accession>A0ABS6J9W1</accession>
<keyword evidence="3 8" id="KW-0436">Ligase</keyword>
<evidence type="ECO:0000313" key="11">
    <source>
        <dbReference type="Proteomes" id="UP000784880"/>
    </source>
</evidence>
<evidence type="ECO:0000313" key="10">
    <source>
        <dbReference type="EMBL" id="MBU9710477.1"/>
    </source>
</evidence>
<evidence type="ECO:0000256" key="3">
    <source>
        <dbReference type="ARBA" id="ARBA00022598"/>
    </source>
</evidence>
<feature type="binding site" evidence="8">
    <location>
        <begin position="26"/>
        <end position="31"/>
    </location>
    <ligand>
        <name>ATP</name>
        <dbReference type="ChEBI" id="CHEBI:30616"/>
    </ligand>
</feature>
<dbReference type="InterPro" id="IPR012094">
    <property type="entry name" value="tRNA_Ile_lys_synt"/>
</dbReference>
<proteinExistence type="inferred from homology"/>
<dbReference type="Pfam" id="PF01171">
    <property type="entry name" value="ATP_bind_3"/>
    <property type="match status" value="1"/>
</dbReference>